<dbReference type="Proteomes" id="UP000321104">
    <property type="component" value="Unassembled WGS sequence"/>
</dbReference>
<reference evidence="2 4" key="2">
    <citation type="submission" date="2019-07" db="EMBL/GenBank/DDBJ databases">
        <title>Whole genome shotgun sequence of Acetobacter indonesiensis NBRC 16471.</title>
        <authorList>
            <person name="Hosoyama A."/>
            <person name="Uohara A."/>
            <person name="Ohji S."/>
            <person name="Ichikawa N."/>
        </authorList>
    </citation>
    <scope>NUCLEOTIDE SEQUENCE [LARGE SCALE GENOMIC DNA]</scope>
    <source>
        <strain evidence="2 4">NBRC 16471</strain>
    </source>
</reference>
<keyword evidence="3" id="KW-1185">Reference proteome</keyword>
<dbReference type="Proteomes" id="UP000032673">
    <property type="component" value="Unassembled WGS sequence"/>
</dbReference>
<gene>
    <name evidence="1" type="ORF">Abin_026_079</name>
    <name evidence="2" type="ORF">AIN02nite_15760</name>
</gene>
<organism evidence="2 4">
    <name type="scientific">Acetobacter indonesiensis</name>
    <dbReference type="NCBI Taxonomy" id="104101"/>
    <lineage>
        <taxon>Bacteria</taxon>
        <taxon>Pseudomonadati</taxon>
        <taxon>Pseudomonadota</taxon>
        <taxon>Alphaproteobacteria</taxon>
        <taxon>Acetobacterales</taxon>
        <taxon>Acetobacteraceae</taxon>
        <taxon>Acetobacter</taxon>
    </lineage>
</organism>
<evidence type="ECO:0000313" key="2">
    <source>
        <dbReference type="EMBL" id="GEN03551.1"/>
    </source>
</evidence>
<sequence length="115" mass="12815">MSRSDLIACAGIPDGAMTLKDEEVLEWKQEQPTQGSFSLKTPFSFEIDFGPSGLCHVVARLRHGFVIQIAYTGPSTTILGPYHACWSLVSACVNWRDALKLDVNRNQGTMFPQRR</sequence>
<dbReference type="AlphaFoldDB" id="A0A6N3T2S5"/>
<comment type="caution">
    <text evidence="2">The sequence shown here is derived from an EMBL/GenBank/DDBJ whole genome shotgun (WGS) entry which is preliminary data.</text>
</comment>
<evidence type="ECO:0000313" key="1">
    <source>
        <dbReference type="EMBL" id="GAN63433.1"/>
    </source>
</evidence>
<dbReference type="EMBL" id="BJXQ01000007">
    <property type="protein sequence ID" value="GEN03551.1"/>
    <property type="molecule type" value="Genomic_DNA"/>
</dbReference>
<reference evidence="1 3" key="1">
    <citation type="submission" date="2012-11" db="EMBL/GenBank/DDBJ databases">
        <title>Whole genome sequence of Acetobacter indonesiensis 5H-1.</title>
        <authorList>
            <person name="Azuma Y."/>
            <person name="Higashiura N."/>
            <person name="Hirakawa H."/>
            <person name="Matsushita K."/>
        </authorList>
    </citation>
    <scope>NUCLEOTIDE SEQUENCE [LARGE SCALE GENOMIC DNA]</scope>
    <source>
        <strain evidence="1 3">5H-1</strain>
    </source>
</reference>
<protein>
    <submittedName>
        <fullName evidence="2">Uncharacterized protein</fullName>
    </submittedName>
</protein>
<dbReference type="RefSeq" id="WP_174766854.1">
    <property type="nucleotide sequence ID" value="NZ_BAMW01000026.1"/>
</dbReference>
<accession>A0A6N3T2S5</accession>
<dbReference type="EMBL" id="BAMW01000026">
    <property type="protein sequence ID" value="GAN63433.1"/>
    <property type="molecule type" value="Genomic_DNA"/>
</dbReference>
<name>A0A6N3T2S5_9PROT</name>
<evidence type="ECO:0000313" key="4">
    <source>
        <dbReference type="Proteomes" id="UP000321104"/>
    </source>
</evidence>
<evidence type="ECO:0000313" key="3">
    <source>
        <dbReference type="Proteomes" id="UP000032673"/>
    </source>
</evidence>
<proteinExistence type="predicted"/>